<dbReference type="AlphaFoldDB" id="A0A914YJG5"/>
<dbReference type="GO" id="GO:0000062">
    <property type="term" value="F:fatty-acyl-CoA binding"/>
    <property type="evidence" value="ECO:0007669"/>
    <property type="project" value="InterPro"/>
</dbReference>
<evidence type="ECO:0000259" key="4">
    <source>
        <dbReference type="PROSITE" id="PS51228"/>
    </source>
</evidence>
<evidence type="ECO:0000313" key="5">
    <source>
        <dbReference type="Proteomes" id="UP000887577"/>
    </source>
</evidence>
<keyword evidence="3" id="KW-0413">Isomerase</keyword>
<dbReference type="Gene3D" id="3.90.226.10">
    <property type="entry name" value="2-enoyl-CoA Hydratase, Chain A, domain 1"/>
    <property type="match status" value="1"/>
</dbReference>
<dbReference type="InterPro" id="IPR051053">
    <property type="entry name" value="ECH/Chromodomain_protein"/>
</dbReference>
<dbReference type="InterPro" id="IPR029045">
    <property type="entry name" value="ClpP/crotonase-like_dom_sf"/>
</dbReference>
<proteinExistence type="predicted"/>
<dbReference type="SUPFAM" id="SSF52096">
    <property type="entry name" value="ClpP/crotonase"/>
    <property type="match status" value="1"/>
</dbReference>
<keyword evidence="5" id="KW-1185">Reference proteome</keyword>
<dbReference type="InterPro" id="IPR035984">
    <property type="entry name" value="Acyl-CoA-binding_sf"/>
</dbReference>
<dbReference type="Pfam" id="PF00378">
    <property type="entry name" value="ECH_1"/>
    <property type="match status" value="1"/>
</dbReference>
<dbReference type="PANTHER" id="PTHR43684:SF1">
    <property type="entry name" value="ENOYL-COA DELTA ISOMERASE 2"/>
    <property type="match status" value="1"/>
</dbReference>
<feature type="domain" description="ACB" evidence="4">
    <location>
        <begin position="33"/>
        <end position="116"/>
    </location>
</feature>
<dbReference type="InterPro" id="IPR000582">
    <property type="entry name" value="Acyl-CoA-binding_protein"/>
</dbReference>
<dbReference type="Proteomes" id="UP000887577">
    <property type="component" value="Unplaced"/>
</dbReference>
<dbReference type="WBParaSite" id="PSU_v2.g17455.t1">
    <property type="protein sequence ID" value="PSU_v2.g17455.t1"/>
    <property type="gene ID" value="PSU_v2.g17455"/>
</dbReference>
<evidence type="ECO:0000256" key="1">
    <source>
        <dbReference type="ARBA" id="ARBA00004275"/>
    </source>
</evidence>
<organism evidence="5 6">
    <name type="scientific">Panagrolaimus superbus</name>
    <dbReference type="NCBI Taxonomy" id="310955"/>
    <lineage>
        <taxon>Eukaryota</taxon>
        <taxon>Metazoa</taxon>
        <taxon>Ecdysozoa</taxon>
        <taxon>Nematoda</taxon>
        <taxon>Chromadorea</taxon>
        <taxon>Rhabditida</taxon>
        <taxon>Tylenchina</taxon>
        <taxon>Panagrolaimomorpha</taxon>
        <taxon>Panagrolaimoidea</taxon>
        <taxon>Panagrolaimidae</taxon>
        <taxon>Panagrolaimus</taxon>
    </lineage>
</organism>
<dbReference type="CDD" id="cd06558">
    <property type="entry name" value="crotonase-like"/>
    <property type="match status" value="1"/>
</dbReference>
<dbReference type="InterPro" id="IPR014748">
    <property type="entry name" value="Enoyl-CoA_hydra_C"/>
</dbReference>
<name>A0A914YJG5_9BILA</name>
<evidence type="ECO:0000256" key="2">
    <source>
        <dbReference type="ARBA" id="ARBA00023140"/>
    </source>
</evidence>
<reference evidence="6" key="1">
    <citation type="submission" date="2022-11" db="UniProtKB">
        <authorList>
            <consortium name="WormBaseParasite"/>
        </authorList>
    </citation>
    <scope>IDENTIFICATION</scope>
</reference>
<dbReference type="PROSITE" id="PS51228">
    <property type="entry name" value="ACB_2"/>
    <property type="match status" value="1"/>
</dbReference>
<dbReference type="Gene3D" id="1.10.12.10">
    <property type="entry name" value="Lyase 2-enoyl-coa Hydratase, Chain A, domain 2"/>
    <property type="match status" value="1"/>
</dbReference>
<dbReference type="FunFam" id="3.90.226.10:FF:000084">
    <property type="entry name" value="Enoyl-CoA delta isomerase 2, mitochondrial"/>
    <property type="match status" value="1"/>
</dbReference>
<sequence>MRMNKHSDACKGREQATEQLSTTFSRFYSSDYAQFKSAQQNVKNLKESPDNDIKLKLYALFKQATSGDVQGKQPSMINFLERAKYDAWAGFKGLTMLKAQKEYVEAVERLIAEEKSGEVNDAGSDVTQGVDGLKISMENHVYRIELNRPEKLNSLTFDMYNGIIKALEEASANKEIKFVLFSGAGQYYCSGNDLSNFEKAAEIGIEKLADEARELFQRFVAAFIDFDKPIIGLINGPAVGISVTLLPLFNIVWASDSATFNTPFVAIAQSAEGTSTYTFPYLMGYAKASEFLLFGRKLSAQEAYERNLINEVFPASKFFKECNRRITEYAKLPPEALKVNKQILRDVHRDTLHKVNKHESAVLRDRWVSKECEQALMAFMLRKKK</sequence>
<dbReference type="PANTHER" id="PTHR43684">
    <property type="match status" value="1"/>
</dbReference>
<dbReference type="Pfam" id="PF00887">
    <property type="entry name" value="ACBP"/>
    <property type="match status" value="1"/>
</dbReference>
<accession>A0A914YJG5</accession>
<dbReference type="Gene3D" id="1.20.80.10">
    <property type="match status" value="1"/>
</dbReference>
<dbReference type="SUPFAM" id="SSF47027">
    <property type="entry name" value="Acyl-CoA binding protein"/>
    <property type="match status" value="1"/>
</dbReference>
<keyword evidence="2" id="KW-0576">Peroxisome</keyword>
<dbReference type="GO" id="GO:0004165">
    <property type="term" value="F:delta(3)-delta(2)-enoyl-CoA isomerase activity"/>
    <property type="evidence" value="ECO:0007669"/>
    <property type="project" value="UniProtKB-ARBA"/>
</dbReference>
<dbReference type="GO" id="GO:0005777">
    <property type="term" value="C:peroxisome"/>
    <property type="evidence" value="ECO:0007669"/>
    <property type="project" value="UniProtKB-SubCell"/>
</dbReference>
<dbReference type="InterPro" id="IPR001753">
    <property type="entry name" value="Enoyl-CoA_hydra/iso"/>
</dbReference>
<evidence type="ECO:0000256" key="3">
    <source>
        <dbReference type="ARBA" id="ARBA00023235"/>
    </source>
</evidence>
<protein>
    <submittedName>
        <fullName evidence="6">ACB domain-containing protein</fullName>
    </submittedName>
</protein>
<evidence type="ECO:0000313" key="6">
    <source>
        <dbReference type="WBParaSite" id="PSU_v2.g17455.t1"/>
    </source>
</evidence>
<comment type="subcellular location">
    <subcellularLocation>
        <location evidence="1">Peroxisome</location>
    </subcellularLocation>
</comment>
<dbReference type="PRINTS" id="PR00689">
    <property type="entry name" value="ACOABINDINGP"/>
</dbReference>
<dbReference type="InterPro" id="IPR014352">
    <property type="entry name" value="FERM/acyl-CoA-bd_prot_sf"/>
</dbReference>